<comment type="caution">
    <text evidence="3">The sequence shown here is derived from an EMBL/GenBank/DDBJ whole genome shotgun (WGS) entry which is preliminary data.</text>
</comment>
<dbReference type="InterPro" id="IPR049012">
    <property type="entry name" value="Mutator_transp_dom"/>
</dbReference>
<dbReference type="AlphaFoldDB" id="A0AAN8JIU1"/>
<feature type="domain" description="Mutator-like transposase" evidence="2">
    <location>
        <begin position="1"/>
        <end position="145"/>
    </location>
</feature>
<feature type="region of interest" description="Disordered" evidence="1">
    <location>
        <begin position="285"/>
        <end position="307"/>
    </location>
</feature>
<dbReference type="EMBL" id="JAZGQO010000009">
    <property type="protein sequence ID" value="KAK6178187.1"/>
    <property type="molecule type" value="Genomic_DNA"/>
</dbReference>
<reference evidence="3 4" key="1">
    <citation type="submission" date="2024-01" db="EMBL/GenBank/DDBJ databases">
        <title>The genome of the rayed Mediterranean limpet Patella caerulea (Linnaeus, 1758).</title>
        <authorList>
            <person name="Anh-Thu Weber A."/>
            <person name="Halstead-Nussloch G."/>
        </authorList>
    </citation>
    <scope>NUCLEOTIDE SEQUENCE [LARGE SCALE GENOMIC DNA]</scope>
    <source>
        <strain evidence="3">AATW-2023a</strain>
        <tissue evidence="3">Whole specimen</tissue>
    </source>
</reference>
<sequence>METAATLKMFERSIEKFGFRYTTLLNDGDSSVFNQLCKLNNNNGPYGADHPVENEDCINHVSKRMRNNLDNVVQKNKAKGCPIDGKGRLTKDRVVAMQNYYGRAIKDHVHDLSGMVNGTWSIFFHYLDDGKPHHNHCPKGSDSWCWYNRQIADGIAVPVRGEHTTPLPLHVLEAIKPVFERLCSPQLLKRCLRGGTQNNNECLNSVIWTRAPKHKNASLLTIKNAVARGILEFNKGSTTLIDIMDRASLSPGPNAKRFCQKKDNQRIKKSAHECSERFKKIRKEKESLRKSIENKRKEGKTYGAGMS</sequence>
<evidence type="ECO:0000256" key="1">
    <source>
        <dbReference type="SAM" id="MobiDB-lite"/>
    </source>
</evidence>
<dbReference type="Pfam" id="PF20700">
    <property type="entry name" value="Mutator"/>
    <property type="match status" value="1"/>
</dbReference>
<organism evidence="3 4">
    <name type="scientific">Patella caerulea</name>
    <name type="common">Rayed Mediterranean limpet</name>
    <dbReference type="NCBI Taxonomy" id="87958"/>
    <lineage>
        <taxon>Eukaryota</taxon>
        <taxon>Metazoa</taxon>
        <taxon>Spiralia</taxon>
        <taxon>Lophotrochozoa</taxon>
        <taxon>Mollusca</taxon>
        <taxon>Gastropoda</taxon>
        <taxon>Patellogastropoda</taxon>
        <taxon>Patelloidea</taxon>
        <taxon>Patellidae</taxon>
        <taxon>Patella</taxon>
    </lineage>
</organism>
<evidence type="ECO:0000259" key="2">
    <source>
        <dbReference type="Pfam" id="PF20700"/>
    </source>
</evidence>
<evidence type="ECO:0000313" key="4">
    <source>
        <dbReference type="Proteomes" id="UP001347796"/>
    </source>
</evidence>
<keyword evidence="4" id="KW-1185">Reference proteome</keyword>
<feature type="compositionally biased region" description="Basic and acidic residues" evidence="1">
    <location>
        <begin position="285"/>
        <end position="300"/>
    </location>
</feature>
<name>A0AAN8JIU1_PATCE</name>
<dbReference type="Proteomes" id="UP001347796">
    <property type="component" value="Unassembled WGS sequence"/>
</dbReference>
<gene>
    <name evidence="3" type="ORF">SNE40_012997</name>
</gene>
<evidence type="ECO:0000313" key="3">
    <source>
        <dbReference type="EMBL" id="KAK6178187.1"/>
    </source>
</evidence>
<proteinExistence type="predicted"/>
<accession>A0AAN8JIU1</accession>
<protein>
    <recommendedName>
        <fullName evidence="2">Mutator-like transposase domain-containing protein</fullName>
    </recommendedName>
</protein>